<evidence type="ECO:0000313" key="2">
    <source>
        <dbReference type="EMBL" id="KAK5776072.1"/>
    </source>
</evidence>
<name>A0ABR0MS26_GOSAR</name>
<reference evidence="2 3" key="1">
    <citation type="submission" date="2023-03" db="EMBL/GenBank/DDBJ databases">
        <title>WGS of Gossypium arboreum.</title>
        <authorList>
            <person name="Yu D."/>
        </authorList>
    </citation>
    <scope>NUCLEOTIDE SEQUENCE [LARGE SCALE GENOMIC DNA]</scope>
    <source>
        <tissue evidence="2">Leaf</tissue>
    </source>
</reference>
<protein>
    <submittedName>
        <fullName evidence="2">Uncharacterized protein</fullName>
    </submittedName>
</protein>
<proteinExistence type="predicted"/>
<dbReference type="EMBL" id="JARKNE010000012">
    <property type="protein sequence ID" value="KAK5776072.1"/>
    <property type="molecule type" value="Genomic_DNA"/>
</dbReference>
<evidence type="ECO:0000256" key="1">
    <source>
        <dbReference type="SAM" id="Coils"/>
    </source>
</evidence>
<evidence type="ECO:0000313" key="3">
    <source>
        <dbReference type="Proteomes" id="UP001358586"/>
    </source>
</evidence>
<dbReference type="Proteomes" id="UP001358586">
    <property type="component" value="Chromosome 12"/>
</dbReference>
<organism evidence="2 3">
    <name type="scientific">Gossypium arboreum</name>
    <name type="common">Tree cotton</name>
    <name type="synonym">Gossypium nanking</name>
    <dbReference type="NCBI Taxonomy" id="29729"/>
    <lineage>
        <taxon>Eukaryota</taxon>
        <taxon>Viridiplantae</taxon>
        <taxon>Streptophyta</taxon>
        <taxon>Embryophyta</taxon>
        <taxon>Tracheophyta</taxon>
        <taxon>Spermatophyta</taxon>
        <taxon>Magnoliopsida</taxon>
        <taxon>eudicotyledons</taxon>
        <taxon>Gunneridae</taxon>
        <taxon>Pentapetalae</taxon>
        <taxon>rosids</taxon>
        <taxon>malvids</taxon>
        <taxon>Malvales</taxon>
        <taxon>Malvaceae</taxon>
        <taxon>Malvoideae</taxon>
        <taxon>Gossypium</taxon>
    </lineage>
</organism>
<keyword evidence="1" id="KW-0175">Coiled coil</keyword>
<sequence length="74" mass="9049">MPEFKKMLWKETYWNAKMKSRNSTIELKTSLKKIKELKRKIEELETALQNCKLRVELFEANNEHWKEQLHRSQG</sequence>
<keyword evidence="3" id="KW-1185">Reference proteome</keyword>
<comment type="caution">
    <text evidence="2">The sequence shown here is derived from an EMBL/GenBank/DDBJ whole genome shotgun (WGS) entry which is preliminary data.</text>
</comment>
<gene>
    <name evidence="2" type="ORF">PVK06_044031</name>
</gene>
<accession>A0ABR0MS26</accession>
<feature type="coiled-coil region" evidence="1">
    <location>
        <begin position="27"/>
        <end position="68"/>
    </location>
</feature>